<evidence type="ECO:0000259" key="3">
    <source>
        <dbReference type="Pfam" id="PF00535"/>
    </source>
</evidence>
<evidence type="ECO:0000313" key="5">
    <source>
        <dbReference type="Proteomes" id="UP000482653"/>
    </source>
</evidence>
<gene>
    <name evidence="4" type="ORF">F2Y87_27270</name>
</gene>
<dbReference type="InterPro" id="IPR029044">
    <property type="entry name" value="Nucleotide-diphossugar_trans"/>
</dbReference>
<evidence type="ECO:0000256" key="2">
    <source>
        <dbReference type="ARBA" id="ARBA00022679"/>
    </source>
</evidence>
<sequence>MMLVSVVIPVYNVESYLRCCVDSVISQTYQNIEVILVDDGSPDNSGKICDEYASKDKRISAIHKVNGGLSDARNVGLAMAKGDYVMFVDSDDFWRDSTCMERLVAKLESFDCPDFMGFNICYYYPSSDRYVPWVAYGNSIVNETDKEKIICELVKSGTFPMSACCKLLRRKFLIDNSILFIEGIYSEDIPWFVELLEKAESVRFVNDYVYCYRKEVSSSITRTMNPKKFSDALDNINRVLDVVRRASFGEEVRHALLSFCAYNFCILMGAFRLLDPVVAKEKESELRKYGWLMAYTMNPKVRKVRWLYRFMGFDLTSYACYRYIRRIL</sequence>
<feature type="domain" description="Glycosyltransferase 2-like" evidence="3">
    <location>
        <begin position="5"/>
        <end position="173"/>
    </location>
</feature>
<dbReference type="GO" id="GO:0016758">
    <property type="term" value="F:hexosyltransferase activity"/>
    <property type="evidence" value="ECO:0007669"/>
    <property type="project" value="UniProtKB-ARBA"/>
</dbReference>
<evidence type="ECO:0000313" key="4">
    <source>
        <dbReference type="EMBL" id="KAA5412757.1"/>
    </source>
</evidence>
<dbReference type="CDD" id="cd00761">
    <property type="entry name" value="Glyco_tranf_GTA_type"/>
    <property type="match status" value="1"/>
</dbReference>
<keyword evidence="1" id="KW-0328">Glycosyltransferase</keyword>
<dbReference type="EMBL" id="VVYX01000060">
    <property type="protein sequence ID" value="KAA5412757.1"/>
    <property type="molecule type" value="Genomic_DNA"/>
</dbReference>
<organism evidence="4 5">
    <name type="scientific">Bacteroides cellulosilyticus</name>
    <dbReference type="NCBI Taxonomy" id="246787"/>
    <lineage>
        <taxon>Bacteria</taxon>
        <taxon>Pseudomonadati</taxon>
        <taxon>Bacteroidota</taxon>
        <taxon>Bacteroidia</taxon>
        <taxon>Bacteroidales</taxon>
        <taxon>Bacteroidaceae</taxon>
        <taxon>Bacteroides</taxon>
    </lineage>
</organism>
<proteinExistence type="predicted"/>
<dbReference type="Pfam" id="PF00535">
    <property type="entry name" value="Glycos_transf_2"/>
    <property type="match status" value="1"/>
</dbReference>
<comment type="caution">
    <text evidence="4">The sequence shown here is derived from an EMBL/GenBank/DDBJ whole genome shotgun (WGS) entry which is preliminary data.</text>
</comment>
<dbReference type="Proteomes" id="UP000482653">
    <property type="component" value="Unassembled WGS sequence"/>
</dbReference>
<dbReference type="PANTHER" id="PTHR22916">
    <property type="entry name" value="GLYCOSYLTRANSFERASE"/>
    <property type="match status" value="1"/>
</dbReference>
<name>A0A6L3JR92_9BACE</name>
<dbReference type="PANTHER" id="PTHR22916:SF51">
    <property type="entry name" value="GLYCOSYLTRANSFERASE EPSH-RELATED"/>
    <property type="match status" value="1"/>
</dbReference>
<dbReference type="InterPro" id="IPR001173">
    <property type="entry name" value="Glyco_trans_2-like"/>
</dbReference>
<reference evidence="4 5" key="1">
    <citation type="journal article" date="2019" name="Nat. Med.">
        <title>A library of human gut bacterial isolates paired with longitudinal multiomics data enables mechanistic microbiome research.</title>
        <authorList>
            <person name="Poyet M."/>
            <person name="Groussin M."/>
            <person name="Gibbons S.M."/>
            <person name="Avila-Pacheco J."/>
            <person name="Jiang X."/>
            <person name="Kearney S.M."/>
            <person name="Perrotta A.R."/>
            <person name="Berdy B."/>
            <person name="Zhao S."/>
            <person name="Lieberman T.D."/>
            <person name="Swanson P.K."/>
            <person name="Smith M."/>
            <person name="Roesemann S."/>
            <person name="Alexander J.E."/>
            <person name="Rich S.A."/>
            <person name="Livny J."/>
            <person name="Vlamakis H."/>
            <person name="Clish C."/>
            <person name="Bullock K."/>
            <person name="Deik A."/>
            <person name="Scott J."/>
            <person name="Pierce K.A."/>
            <person name="Xavier R.J."/>
            <person name="Alm E.J."/>
        </authorList>
    </citation>
    <scope>NUCLEOTIDE SEQUENCE [LARGE SCALE GENOMIC DNA]</scope>
    <source>
        <strain evidence="4 5">BIOML-A8</strain>
    </source>
</reference>
<dbReference type="AlphaFoldDB" id="A0A6L3JR92"/>
<dbReference type="SUPFAM" id="SSF53448">
    <property type="entry name" value="Nucleotide-diphospho-sugar transferases"/>
    <property type="match status" value="1"/>
</dbReference>
<protein>
    <submittedName>
        <fullName evidence="4">Glycosyltransferase</fullName>
    </submittedName>
</protein>
<evidence type="ECO:0000256" key="1">
    <source>
        <dbReference type="ARBA" id="ARBA00022676"/>
    </source>
</evidence>
<keyword evidence="2 4" id="KW-0808">Transferase</keyword>
<accession>A0A6L3JR92</accession>
<dbReference type="RefSeq" id="WP_149948304.1">
    <property type="nucleotide sequence ID" value="NZ_JADNNV010000035.1"/>
</dbReference>
<dbReference type="Gene3D" id="3.90.550.10">
    <property type="entry name" value="Spore Coat Polysaccharide Biosynthesis Protein SpsA, Chain A"/>
    <property type="match status" value="1"/>
</dbReference>